<organism evidence="3 4">
    <name type="scientific">Paramicrobacterium humi</name>
    <dbReference type="NCBI Taxonomy" id="640635"/>
    <lineage>
        <taxon>Bacteria</taxon>
        <taxon>Bacillati</taxon>
        <taxon>Actinomycetota</taxon>
        <taxon>Actinomycetes</taxon>
        <taxon>Micrococcales</taxon>
        <taxon>Microbacteriaceae</taxon>
        <taxon>Paramicrobacterium</taxon>
    </lineage>
</organism>
<reference evidence="3 4" key="1">
    <citation type="submission" date="2016-10" db="EMBL/GenBank/DDBJ databases">
        <authorList>
            <person name="de Groot N.N."/>
        </authorList>
    </citation>
    <scope>NUCLEOTIDE SEQUENCE [LARGE SCALE GENOMIC DNA]</scope>
    <source>
        <strain evidence="3 4">DSM 21799</strain>
    </source>
</reference>
<feature type="transmembrane region" description="Helical" evidence="2">
    <location>
        <begin position="100"/>
        <end position="120"/>
    </location>
</feature>
<dbReference type="OrthoDB" id="10003070at2"/>
<dbReference type="RefSeq" id="WP_091179813.1">
    <property type="nucleotide sequence ID" value="NZ_FNRY01000001.1"/>
</dbReference>
<evidence type="ECO:0000256" key="2">
    <source>
        <dbReference type="SAM" id="Phobius"/>
    </source>
</evidence>
<feature type="region of interest" description="Disordered" evidence="1">
    <location>
        <begin position="1"/>
        <end position="53"/>
    </location>
</feature>
<proteinExistence type="predicted"/>
<feature type="compositionally biased region" description="Basic and acidic residues" evidence="1">
    <location>
        <begin position="1"/>
        <end position="12"/>
    </location>
</feature>
<dbReference type="EMBL" id="FNRY01000001">
    <property type="protein sequence ID" value="SEB45102.1"/>
    <property type="molecule type" value="Genomic_DNA"/>
</dbReference>
<evidence type="ECO:0000256" key="1">
    <source>
        <dbReference type="SAM" id="MobiDB-lite"/>
    </source>
</evidence>
<gene>
    <name evidence="3" type="ORF">SAMN04489806_0681</name>
</gene>
<dbReference type="STRING" id="640635.SAMN04489806_0681"/>
<dbReference type="Proteomes" id="UP000199183">
    <property type="component" value="Unassembled WGS sequence"/>
</dbReference>
<keyword evidence="2" id="KW-0812">Transmembrane</keyword>
<accession>A0A1H4JHK9</accession>
<keyword evidence="2" id="KW-0472">Membrane</keyword>
<keyword evidence="2" id="KW-1133">Transmembrane helix</keyword>
<protein>
    <submittedName>
        <fullName evidence="3">Uncharacterized protein</fullName>
    </submittedName>
</protein>
<feature type="transmembrane region" description="Helical" evidence="2">
    <location>
        <begin position="153"/>
        <end position="177"/>
    </location>
</feature>
<name>A0A1H4JHK9_9MICO</name>
<evidence type="ECO:0000313" key="4">
    <source>
        <dbReference type="Proteomes" id="UP000199183"/>
    </source>
</evidence>
<sequence>MTPPEFDPRYDPRFQPGYDPDRHGSPAAPPAESRVDEHRVPSPTTATAAHARRAASDDDVDVFHADELTPEAIAEAEEMAKADAAPARLGPVALLLRNPFLWVIVVVSIGLIVWGLSAYGDATAAMVDRMFGGFTNQEDDVKEYVATQVSWGIAPLAVLVGLLAAVGAVFFAAATWLRGRAGNR</sequence>
<dbReference type="AlphaFoldDB" id="A0A1H4JHK9"/>
<keyword evidence="4" id="KW-1185">Reference proteome</keyword>
<evidence type="ECO:0000313" key="3">
    <source>
        <dbReference type="EMBL" id="SEB45102.1"/>
    </source>
</evidence>